<dbReference type="SUPFAM" id="SSF55144">
    <property type="entry name" value="LigT-like"/>
    <property type="match status" value="1"/>
</dbReference>
<dbReference type="KEGG" id="amx:AM2010_771"/>
<dbReference type="InterPro" id="IPR009097">
    <property type="entry name" value="Cyclic_Pdiesterase"/>
</dbReference>
<dbReference type="PATRIC" id="fig|543877.4.peg.779"/>
<evidence type="ECO:0000313" key="2">
    <source>
        <dbReference type="Proteomes" id="UP000037643"/>
    </source>
</evidence>
<keyword evidence="2" id="KW-1185">Reference proteome</keyword>
<proteinExistence type="predicted"/>
<evidence type="ECO:0000313" key="1">
    <source>
        <dbReference type="EMBL" id="AKM06851.1"/>
    </source>
</evidence>
<dbReference type="Proteomes" id="UP000037643">
    <property type="component" value="Chromosome"/>
</dbReference>
<dbReference type="EMBL" id="CP011805">
    <property type="protein sequence ID" value="AKM06851.1"/>
    <property type="molecule type" value="Genomic_DNA"/>
</dbReference>
<dbReference type="Gene3D" id="3.90.1140.10">
    <property type="entry name" value="Cyclic phosphodiesterase"/>
    <property type="match status" value="1"/>
</dbReference>
<dbReference type="OrthoDB" id="793003at2"/>
<protein>
    <recommendedName>
        <fullName evidence="3">2'-5' RNA ligase family protein</fullName>
    </recommendedName>
</protein>
<organism evidence="1 2">
    <name type="scientific">Pelagerythrobacter marensis</name>
    <dbReference type="NCBI Taxonomy" id="543877"/>
    <lineage>
        <taxon>Bacteria</taxon>
        <taxon>Pseudomonadati</taxon>
        <taxon>Pseudomonadota</taxon>
        <taxon>Alphaproteobacteria</taxon>
        <taxon>Sphingomonadales</taxon>
        <taxon>Erythrobacteraceae</taxon>
        <taxon>Pelagerythrobacter</taxon>
    </lineage>
</organism>
<accession>A0A0G3X896</accession>
<reference evidence="1 2" key="1">
    <citation type="submission" date="2015-06" db="EMBL/GenBank/DDBJ databases">
        <authorList>
            <person name="Kim K.M."/>
        </authorList>
    </citation>
    <scope>NUCLEOTIDE SEQUENCE [LARGE SCALE GENOMIC DNA]</scope>
    <source>
        <strain evidence="1 2">KCTC 22370</strain>
    </source>
</reference>
<dbReference type="RefSeq" id="WP_047805958.1">
    <property type="nucleotide sequence ID" value="NZ_CP011805.1"/>
</dbReference>
<evidence type="ECO:0008006" key="3">
    <source>
        <dbReference type="Google" id="ProtNLM"/>
    </source>
</evidence>
<dbReference type="Pfam" id="PF13563">
    <property type="entry name" value="2_5_RNA_ligase2"/>
    <property type="match status" value="1"/>
</dbReference>
<name>A0A0G3X896_9SPHN</name>
<sequence length="179" mass="19962">MTGALIVTAELPPDLHRWATRLRSTHYPPDRNVLEAHVTLFHALPPGAEAEMSGRLASMTAEYAPVPALLDGIMSLGGGTALRLVSPGMLMLRRQLAEELHGLLSAQDQAEPRLHITVQNKVSNRVAKELQMALMAQIEPREFRFTGLAMHRYRGGPWDLVRRWPFRGKSEVDRASSRP</sequence>
<gene>
    <name evidence="1" type="ORF">AM2010_771</name>
</gene>
<dbReference type="AlphaFoldDB" id="A0A0G3X896"/>
<dbReference type="STRING" id="543877.AM2010_771"/>